<reference evidence="1 2" key="1">
    <citation type="submission" date="2019-06" db="EMBL/GenBank/DDBJ databases">
        <authorList>
            <person name="Broberg M."/>
        </authorList>
    </citation>
    <scope>NUCLEOTIDE SEQUENCE [LARGE SCALE GENOMIC DNA]</scope>
</reference>
<evidence type="ECO:0000313" key="1">
    <source>
        <dbReference type="EMBL" id="VUC32747.1"/>
    </source>
</evidence>
<gene>
    <name evidence="1" type="ORF">CLO192961_LOCUS328993</name>
</gene>
<accession>A0ABY6UN75</accession>
<protein>
    <recommendedName>
        <fullName evidence="3">EF-hand domain-containing protein</fullName>
    </recommendedName>
</protein>
<dbReference type="EMBL" id="CABFNS010000851">
    <property type="protein sequence ID" value="VUC32747.1"/>
    <property type="molecule type" value="Genomic_DNA"/>
</dbReference>
<organism evidence="1 2">
    <name type="scientific">Bionectria ochroleuca</name>
    <name type="common">Gliocladium roseum</name>
    <dbReference type="NCBI Taxonomy" id="29856"/>
    <lineage>
        <taxon>Eukaryota</taxon>
        <taxon>Fungi</taxon>
        <taxon>Dikarya</taxon>
        <taxon>Ascomycota</taxon>
        <taxon>Pezizomycotina</taxon>
        <taxon>Sordariomycetes</taxon>
        <taxon>Hypocreomycetidae</taxon>
        <taxon>Hypocreales</taxon>
        <taxon>Bionectriaceae</taxon>
        <taxon>Clonostachys</taxon>
    </lineage>
</organism>
<keyword evidence="2" id="KW-1185">Reference proteome</keyword>
<comment type="caution">
    <text evidence="1">The sequence shown here is derived from an EMBL/GenBank/DDBJ whole genome shotgun (WGS) entry which is preliminary data.</text>
</comment>
<evidence type="ECO:0000313" key="2">
    <source>
        <dbReference type="Proteomes" id="UP000766486"/>
    </source>
</evidence>
<name>A0ABY6UN75_BIOOC</name>
<dbReference type="Proteomes" id="UP000766486">
    <property type="component" value="Unassembled WGS sequence"/>
</dbReference>
<sequence>MSHQAHNIPWNVFGSNLKFRTKIPCADDATSLHFRFKPTQGKELTYFVDTFTRNVHEHADSERRKYPEAYEVPGLDDIVLDDSLTRKMTHAVRLWRSERRDKLGEVDEKPTTELCHHSEPDQRCRCPLSYNQRRMGSFFHKYRWSDCYKFFDDHKDGYISLEVFKTLLMHGEMDTLLKICAHPGVGFPSWWDARLCSCYPPDLGRDYLENALDAYLVLNIFLSSFPKSWAPGRSLDQDYRRTRIYQMMILRVTGTRQASELATHPHRQVFGIARGQLNSYSGFKYPMTTKRQDKFCGTDQPYGRLTYEEFLESQKTIDFLPSVSDVLHVRWILCEKGLPGEIAQLILDKALYKPQRRLKVPHDPLHPENIEELNKYLKFCWQVLVRSEVVARETGMNIPWKDLVSESTDRLLGCSCRKLLGRGEPPNDDLLWFK</sequence>
<proteinExistence type="predicted"/>
<evidence type="ECO:0008006" key="3">
    <source>
        <dbReference type="Google" id="ProtNLM"/>
    </source>
</evidence>